<keyword evidence="3" id="KW-1185">Reference proteome</keyword>
<feature type="region of interest" description="Disordered" evidence="1">
    <location>
        <begin position="95"/>
        <end position="117"/>
    </location>
</feature>
<accession>A0A8J2JF34</accession>
<evidence type="ECO:0000256" key="1">
    <source>
        <dbReference type="SAM" id="MobiDB-lite"/>
    </source>
</evidence>
<feature type="region of interest" description="Disordered" evidence="1">
    <location>
        <begin position="41"/>
        <end position="60"/>
    </location>
</feature>
<feature type="compositionally biased region" description="Basic and acidic residues" evidence="1">
    <location>
        <begin position="104"/>
        <end position="117"/>
    </location>
</feature>
<protein>
    <submittedName>
        <fullName evidence="2">Uncharacterized protein</fullName>
    </submittedName>
</protein>
<sequence length="117" mass="12852">MVSNLKCTGNNSHDLYPHIPANSGDIVNIEADTVKYEEFEANKSRPRGAPHTPIFDTAKPIGKSRSWDGYAVSVGLHAFGMPWSGSQVGLAVVKGTTQDQTPGKYRDTSFLRSERMR</sequence>
<reference evidence="2" key="1">
    <citation type="submission" date="2021-06" db="EMBL/GenBank/DDBJ databases">
        <authorList>
            <person name="Hodson N. C."/>
            <person name="Mongue J. A."/>
            <person name="Jaron S. K."/>
        </authorList>
    </citation>
    <scope>NUCLEOTIDE SEQUENCE</scope>
</reference>
<evidence type="ECO:0000313" key="3">
    <source>
        <dbReference type="Proteomes" id="UP000708208"/>
    </source>
</evidence>
<comment type="caution">
    <text evidence="2">The sequence shown here is derived from an EMBL/GenBank/DDBJ whole genome shotgun (WGS) entry which is preliminary data.</text>
</comment>
<proteinExistence type="predicted"/>
<dbReference type="EMBL" id="CAJVCH010053571">
    <property type="protein sequence ID" value="CAG7718451.1"/>
    <property type="molecule type" value="Genomic_DNA"/>
</dbReference>
<gene>
    <name evidence="2" type="ORF">AFUS01_LOCUS7843</name>
</gene>
<name>A0A8J2JF34_9HEXA</name>
<dbReference type="AlphaFoldDB" id="A0A8J2JF34"/>
<evidence type="ECO:0000313" key="2">
    <source>
        <dbReference type="EMBL" id="CAG7718451.1"/>
    </source>
</evidence>
<organism evidence="2 3">
    <name type="scientific">Allacma fusca</name>
    <dbReference type="NCBI Taxonomy" id="39272"/>
    <lineage>
        <taxon>Eukaryota</taxon>
        <taxon>Metazoa</taxon>
        <taxon>Ecdysozoa</taxon>
        <taxon>Arthropoda</taxon>
        <taxon>Hexapoda</taxon>
        <taxon>Collembola</taxon>
        <taxon>Symphypleona</taxon>
        <taxon>Sminthuridae</taxon>
        <taxon>Allacma</taxon>
    </lineage>
</organism>
<dbReference type="Proteomes" id="UP000708208">
    <property type="component" value="Unassembled WGS sequence"/>
</dbReference>